<accession>A0A2W1NIA3</accession>
<dbReference type="Gene3D" id="3.60.21.10">
    <property type="match status" value="1"/>
</dbReference>
<dbReference type="InterPro" id="IPR050126">
    <property type="entry name" value="Ap4A_hydrolase"/>
</dbReference>
<dbReference type="InterPro" id="IPR024654">
    <property type="entry name" value="Calcineurin-like_PHP_lpxH"/>
</dbReference>
<dbReference type="Pfam" id="PF12850">
    <property type="entry name" value="Metallophos_2"/>
    <property type="match status" value="1"/>
</dbReference>
<name>A0A2W1NIA3_9FLAO</name>
<keyword evidence="4" id="KW-1185">Reference proteome</keyword>
<dbReference type="PANTHER" id="PTHR42850">
    <property type="entry name" value="METALLOPHOSPHOESTERASE"/>
    <property type="match status" value="1"/>
</dbReference>
<dbReference type="InterPro" id="IPR011152">
    <property type="entry name" value="Pesterase_MJ0912"/>
</dbReference>
<dbReference type="GO" id="GO:0016791">
    <property type="term" value="F:phosphatase activity"/>
    <property type="evidence" value="ECO:0007669"/>
    <property type="project" value="TreeGrafter"/>
</dbReference>
<evidence type="ECO:0000256" key="1">
    <source>
        <dbReference type="ARBA" id="ARBA00008950"/>
    </source>
</evidence>
<dbReference type="EMBL" id="QKSB01000001">
    <property type="protein sequence ID" value="PZE18753.1"/>
    <property type="molecule type" value="Genomic_DNA"/>
</dbReference>
<dbReference type="PANTHER" id="PTHR42850:SF2">
    <property type="entry name" value="BLL5683 PROTEIN"/>
    <property type="match status" value="1"/>
</dbReference>
<dbReference type="RefSeq" id="WP_111061654.1">
    <property type="nucleotide sequence ID" value="NZ_JBHUCU010000007.1"/>
</dbReference>
<proteinExistence type="inferred from homology"/>
<comment type="caution">
    <text evidence="3">The sequence shown here is derived from an EMBL/GenBank/DDBJ whole genome shotgun (WGS) entry which is preliminary data.</text>
</comment>
<dbReference type="OrthoDB" id="9813918at2"/>
<gene>
    <name evidence="3" type="ORF">DNU06_02690</name>
</gene>
<feature type="domain" description="Calcineurin-like phosphoesterase" evidence="2">
    <location>
        <begin position="37"/>
        <end position="201"/>
    </location>
</feature>
<dbReference type="PIRSF" id="PIRSF000883">
    <property type="entry name" value="Pesterase_MJ0912"/>
    <property type="match status" value="1"/>
</dbReference>
<sequence>MQKLKKYQPNDLFIFGGNYSNLQATLAVKNIAELLDFPSTQIICTGDVVGYCAQPEETVQLVKNWDIKVIAGNVEAQLRDGEFDCGCNFDAGSRCDLFSRSWFPYAQSKLSEDSIAWMKDLPLTISLELKGKRLRVIHGGFPDISAYIFSSTDWNAKQEFMAQLNADIVIAGHSGLPFSEQINQQYWINSGVVGMPANDGTNRCWFGILRADELQFEHHAFSYDSQTASRVMLENGLPTPYAKTLHTGIWDNCEILPEEETALQGKKIKAHMEWSY</sequence>
<dbReference type="AlphaFoldDB" id="A0A2W1NIA3"/>
<dbReference type="CDD" id="cd00838">
    <property type="entry name" value="MPP_superfamily"/>
    <property type="match status" value="1"/>
</dbReference>
<protein>
    <submittedName>
        <fullName evidence="3">Metallophosphoesterase</fullName>
    </submittedName>
</protein>
<dbReference type="GO" id="GO:0005737">
    <property type="term" value="C:cytoplasm"/>
    <property type="evidence" value="ECO:0007669"/>
    <property type="project" value="TreeGrafter"/>
</dbReference>
<evidence type="ECO:0000313" key="4">
    <source>
        <dbReference type="Proteomes" id="UP000249248"/>
    </source>
</evidence>
<reference evidence="3 4" key="1">
    <citation type="submission" date="2018-06" db="EMBL/GenBank/DDBJ databases">
        <title>The draft genome sequence of Crocinitomix sp. SM1701.</title>
        <authorList>
            <person name="Zhang X."/>
        </authorList>
    </citation>
    <scope>NUCLEOTIDE SEQUENCE [LARGE SCALE GENOMIC DNA]</scope>
    <source>
        <strain evidence="3 4">SM1701</strain>
    </source>
</reference>
<organism evidence="3 4">
    <name type="scientific">Putridiphycobacter roseus</name>
    <dbReference type="NCBI Taxonomy" id="2219161"/>
    <lineage>
        <taxon>Bacteria</taxon>
        <taxon>Pseudomonadati</taxon>
        <taxon>Bacteroidota</taxon>
        <taxon>Flavobacteriia</taxon>
        <taxon>Flavobacteriales</taxon>
        <taxon>Crocinitomicaceae</taxon>
        <taxon>Putridiphycobacter</taxon>
    </lineage>
</organism>
<evidence type="ECO:0000259" key="2">
    <source>
        <dbReference type="Pfam" id="PF12850"/>
    </source>
</evidence>
<comment type="similarity">
    <text evidence="1">Belongs to the metallophosphoesterase superfamily. YfcE family.</text>
</comment>
<dbReference type="InterPro" id="IPR029052">
    <property type="entry name" value="Metallo-depent_PP-like"/>
</dbReference>
<dbReference type="Proteomes" id="UP000249248">
    <property type="component" value="Unassembled WGS sequence"/>
</dbReference>
<evidence type="ECO:0000313" key="3">
    <source>
        <dbReference type="EMBL" id="PZE18753.1"/>
    </source>
</evidence>
<dbReference type="SUPFAM" id="SSF56300">
    <property type="entry name" value="Metallo-dependent phosphatases"/>
    <property type="match status" value="1"/>
</dbReference>